<accession>A0A6G7YQG0</accession>
<dbReference type="AlphaFoldDB" id="A0A6G7YQG0"/>
<dbReference type="GO" id="GO:0008237">
    <property type="term" value="F:metallopeptidase activity"/>
    <property type="evidence" value="ECO:0007669"/>
    <property type="project" value="InterPro"/>
</dbReference>
<sequence>MQRTVLDLNSTTVSGSNPSISGIRYIAPDQTGVAPNGKQYLTLDGAVDNLTRTGGSWNVGGGDGKITYSFLEKGPGGQYNNPHETYLAGLVGDFSTFTAEQRAAARDSIALWDDVLDAEFKESNGRGADILFMNTGEGGPGQAAAFIPDYQGKYGKIEGDVYVNAGQPDNFDLYYGGYGQTALTHEIGHAIGLSHTGDYNASDDKNGDGVPDPITYANDAEFYQDTYQFSIMSYFSHRFSGAFGSVNWATGGYYQTPQTPMVHDIAAAQELYGVETTTRTGNTVYGFGSTADRAVFDFSINKNPFLTIYDAGGTDMLDLSGFTGGRITLDLRPGAFSTGYNYGVEAELDTVGLGNLTQAQWNALYDGVLGSNPGFLSDNIGIAYNTTVENGRTGAGNDVLRGNDVANSLFGGAGADNYTGAGGADRFVIEQIGFTDTITDFAAGVDKIDLKAIDAVTGGGDNAFGFIGSAAFTAAGQLRTYTTSGVNYVAGDVDGNGVADFVINLGSANVAAGDFFL</sequence>
<dbReference type="KEGG" id="spii:G7077_08730"/>
<evidence type="ECO:0000256" key="2">
    <source>
        <dbReference type="ARBA" id="ARBA00022525"/>
    </source>
</evidence>
<dbReference type="InterPro" id="IPR006026">
    <property type="entry name" value="Peptidase_Metallo"/>
</dbReference>
<feature type="domain" description="Peptidase metallopeptidase" evidence="4">
    <location>
        <begin position="53"/>
        <end position="245"/>
    </location>
</feature>
<organism evidence="5 6">
    <name type="scientific">Sphingomonas piscis</name>
    <dbReference type="NCBI Taxonomy" id="2714943"/>
    <lineage>
        <taxon>Bacteria</taxon>
        <taxon>Pseudomonadati</taxon>
        <taxon>Pseudomonadota</taxon>
        <taxon>Alphaproteobacteria</taxon>
        <taxon>Sphingomonadales</taxon>
        <taxon>Sphingomonadaceae</taxon>
        <taxon>Sphingomonas</taxon>
    </lineage>
</organism>
<dbReference type="GO" id="GO:0005509">
    <property type="term" value="F:calcium ion binding"/>
    <property type="evidence" value="ECO:0007669"/>
    <property type="project" value="InterPro"/>
</dbReference>
<dbReference type="InterPro" id="IPR013858">
    <property type="entry name" value="Peptidase_M10B_C"/>
</dbReference>
<evidence type="ECO:0000313" key="5">
    <source>
        <dbReference type="EMBL" id="QIK78967.1"/>
    </source>
</evidence>
<gene>
    <name evidence="5" type="ORF">G7077_08730</name>
</gene>
<proteinExistence type="predicted"/>
<dbReference type="GO" id="GO:0006508">
    <property type="term" value="P:proteolysis"/>
    <property type="evidence" value="ECO:0007669"/>
    <property type="project" value="InterPro"/>
</dbReference>
<dbReference type="RefSeq" id="WP_166411358.1">
    <property type="nucleotide sequence ID" value="NZ_CP049869.1"/>
</dbReference>
<keyword evidence="2" id="KW-0964">Secreted</keyword>
<dbReference type="InterPro" id="IPR011049">
    <property type="entry name" value="Serralysin-like_metalloprot_C"/>
</dbReference>
<dbReference type="SMART" id="SM00235">
    <property type="entry name" value="ZnMc"/>
    <property type="match status" value="1"/>
</dbReference>
<dbReference type="SUPFAM" id="SSF51120">
    <property type="entry name" value="beta-Roll"/>
    <property type="match status" value="1"/>
</dbReference>
<dbReference type="InterPro" id="IPR024079">
    <property type="entry name" value="MetalloPept_cat_dom_sf"/>
</dbReference>
<evidence type="ECO:0000256" key="1">
    <source>
        <dbReference type="ARBA" id="ARBA00004613"/>
    </source>
</evidence>
<evidence type="ECO:0000313" key="6">
    <source>
        <dbReference type="Proteomes" id="UP000503222"/>
    </source>
</evidence>
<dbReference type="InterPro" id="IPR034033">
    <property type="entry name" value="Serralysin-like"/>
</dbReference>
<dbReference type="SUPFAM" id="SSF55486">
    <property type="entry name" value="Metalloproteases ('zincins'), catalytic domain"/>
    <property type="match status" value="1"/>
</dbReference>
<dbReference type="EMBL" id="CP049869">
    <property type="protein sequence ID" value="QIK78967.1"/>
    <property type="molecule type" value="Genomic_DNA"/>
</dbReference>
<name>A0A6G7YQG0_9SPHN</name>
<comment type="subcellular location">
    <subcellularLocation>
        <location evidence="1">Secreted</location>
    </subcellularLocation>
</comment>
<dbReference type="GO" id="GO:0005615">
    <property type="term" value="C:extracellular space"/>
    <property type="evidence" value="ECO:0007669"/>
    <property type="project" value="InterPro"/>
</dbReference>
<dbReference type="Proteomes" id="UP000503222">
    <property type="component" value="Chromosome"/>
</dbReference>
<reference evidence="5 6" key="1">
    <citation type="submission" date="2020-03" db="EMBL/GenBank/DDBJ databases">
        <title>Sphingomonas sp. nov., isolated from fish.</title>
        <authorList>
            <person name="Hyun D.-W."/>
            <person name="Bae J.-W."/>
        </authorList>
    </citation>
    <scope>NUCLEOTIDE SEQUENCE [LARGE SCALE GENOMIC DNA]</scope>
    <source>
        <strain evidence="5 6">HDW15B</strain>
    </source>
</reference>
<dbReference type="Gene3D" id="3.40.390.10">
    <property type="entry name" value="Collagenase (Catalytic Domain)"/>
    <property type="match status" value="1"/>
</dbReference>
<keyword evidence="3" id="KW-0677">Repeat</keyword>
<dbReference type="GO" id="GO:0008270">
    <property type="term" value="F:zinc ion binding"/>
    <property type="evidence" value="ECO:0007669"/>
    <property type="project" value="InterPro"/>
</dbReference>
<dbReference type="CDD" id="cd04277">
    <property type="entry name" value="ZnMc_serralysin_like"/>
    <property type="match status" value="1"/>
</dbReference>
<evidence type="ECO:0000256" key="3">
    <source>
        <dbReference type="ARBA" id="ARBA00022737"/>
    </source>
</evidence>
<keyword evidence="6" id="KW-1185">Reference proteome</keyword>
<protein>
    <recommendedName>
        <fullName evidence="4">Peptidase metallopeptidase domain-containing protein</fullName>
    </recommendedName>
</protein>
<dbReference type="Gene3D" id="2.150.10.10">
    <property type="entry name" value="Serralysin-like metalloprotease, C-terminal"/>
    <property type="match status" value="1"/>
</dbReference>
<dbReference type="Pfam" id="PF08548">
    <property type="entry name" value="Peptidase_M10_C"/>
    <property type="match status" value="2"/>
</dbReference>
<evidence type="ECO:0000259" key="4">
    <source>
        <dbReference type="SMART" id="SM00235"/>
    </source>
</evidence>